<keyword evidence="2" id="KW-1185">Reference proteome</keyword>
<name>A0ABR2LK20_9ASPA</name>
<protein>
    <submittedName>
        <fullName evidence="1">Uncharacterized protein</fullName>
    </submittedName>
</protein>
<evidence type="ECO:0000313" key="2">
    <source>
        <dbReference type="Proteomes" id="UP001412067"/>
    </source>
</evidence>
<gene>
    <name evidence="1" type="ORF">KSP40_PGU003104</name>
</gene>
<dbReference type="Proteomes" id="UP001412067">
    <property type="component" value="Unassembled WGS sequence"/>
</dbReference>
<dbReference type="EMBL" id="JBBWWR010000018">
    <property type="protein sequence ID" value="KAK8943465.1"/>
    <property type="molecule type" value="Genomic_DNA"/>
</dbReference>
<proteinExistence type="predicted"/>
<organism evidence="1 2">
    <name type="scientific">Platanthera guangdongensis</name>
    <dbReference type="NCBI Taxonomy" id="2320717"/>
    <lineage>
        <taxon>Eukaryota</taxon>
        <taxon>Viridiplantae</taxon>
        <taxon>Streptophyta</taxon>
        <taxon>Embryophyta</taxon>
        <taxon>Tracheophyta</taxon>
        <taxon>Spermatophyta</taxon>
        <taxon>Magnoliopsida</taxon>
        <taxon>Liliopsida</taxon>
        <taxon>Asparagales</taxon>
        <taxon>Orchidaceae</taxon>
        <taxon>Orchidoideae</taxon>
        <taxon>Orchideae</taxon>
        <taxon>Orchidinae</taxon>
        <taxon>Platanthera</taxon>
    </lineage>
</organism>
<comment type="caution">
    <text evidence="1">The sequence shown here is derived from an EMBL/GenBank/DDBJ whole genome shotgun (WGS) entry which is preliminary data.</text>
</comment>
<sequence length="118" mass="13444">MEDYSWLLDPVAGLGGRDPTLLVCSAPAGAAPPPNMTRRNVEEEFPDFYARYRRICTKCDKYSFKKSYIFTFLPTQPSDHNIQEKRHCGEAGGEIWVERSLAGSAYRAEREEHDKELG</sequence>
<accession>A0ABR2LK20</accession>
<evidence type="ECO:0000313" key="1">
    <source>
        <dbReference type="EMBL" id="KAK8943465.1"/>
    </source>
</evidence>
<reference evidence="1 2" key="1">
    <citation type="journal article" date="2022" name="Nat. Plants">
        <title>Genomes of leafy and leafless Platanthera orchids illuminate the evolution of mycoheterotrophy.</title>
        <authorList>
            <person name="Li M.H."/>
            <person name="Liu K.W."/>
            <person name="Li Z."/>
            <person name="Lu H.C."/>
            <person name="Ye Q.L."/>
            <person name="Zhang D."/>
            <person name="Wang J.Y."/>
            <person name="Li Y.F."/>
            <person name="Zhong Z.M."/>
            <person name="Liu X."/>
            <person name="Yu X."/>
            <person name="Liu D.K."/>
            <person name="Tu X.D."/>
            <person name="Liu B."/>
            <person name="Hao Y."/>
            <person name="Liao X.Y."/>
            <person name="Jiang Y.T."/>
            <person name="Sun W.H."/>
            <person name="Chen J."/>
            <person name="Chen Y.Q."/>
            <person name="Ai Y."/>
            <person name="Zhai J.W."/>
            <person name="Wu S.S."/>
            <person name="Zhou Z."/>
            <person name="Hsiao Y.Y."/>
            <person name="Wu W.L."/>
            <person name="Chen Y.Y."/>
            <person name="Lin Y.F."/>
            <person name="Hsu J.L."/>
            <person name="Li C.Y."/>
            <person name="Wang Z.W."/>
            <person name="Zhao X."/>
            <person name="Zhong W.Y."/>
            <person name="Ma X.K."/>
            <person name="Ma L."/>
            <person name="Huang J."/>
            <person name="Chen G.Z."/>
            <person name="Huang M.Z."/>
            <person name="Huang L."/>
            <person name="Peng D.H."/>
            <person name="Luo Y.B."/>
            <person name="Zou S.Q."/>
            <person name="Chen S.P."/>
            <person name="Lan S."/>
            <person name="Tsai W.C."/>
            <person name="Van de Peer Y."/>
            <person name="Liu Z.J."/>
        </authorList>
    </citation>
    <scope>NUCLEOTIDE SEQUENCE [LARGE SCALE GENOMIC DNA]</scope>
    <source>
        <strain evidence="1">Lor288</strain>
    </source>
</reference>